<dbReference type="RefSeq" id="WP_116679605.1">
    <property type="nucleotide sequence ID" value="NZ_QEKY01000011.1"/>
</dbReference>
<keyword evidence="2" id="KW-1185">Reference proteome</keyword>
<organism evidence="1 2">
    <name type="scientific">Porphyromonas loveana</name>
    <dbReference type="NCBI Taxonomy" id="1884669"/>
    <lineage>
        <taxon>Bacteria</taxon>
        <taxon>Pseudomonadati</taxon>
        <taxon>Bacteroidota</taxon>
        <taxon>Bacteroidia</taxon>
        <taxon>Bacteroidales</taxon>
        <taxon>Porphyromonadaceae</taxon>
        <taxon>Porphyromonas</taxon>
    </lineage>
</organism>
<comment type="caution">
    <text evidence="1">The sequence shown here is derived from an EMBL/GenBank/DDBJ whole genome shotgun (WGS) entry which is preliminary data.</text>
</comment>
<evidence type="ECO:0000313" key="2">
    <source>
        <dbReference type="Proteomes" id="UP000245462"/>
    </source>
</evidence>
<gene>
    <name evidence="1" type="ORF">C7382_11123</name>
</gene>
<dbReference type="GeneID" id="94551069"/>
<dbReference type="AlphaFoldDB" id="A0A2U1F9D5"/>
<protein>
    <recommendedName>
        <fullName evidence="3">Helix-hairpin-helix protein</fullName>
    </recommendedName>
</protein>
<evidence type="ECO:0000313" key="1">
    <source>
        <dbReference type="EMBL" id="PVZ08776.1"/>
    </source>
</evidence>
<dbReference type="OrthoDB" id="9766750at2"/>
<dbReference type="EMBL" id="QEKY01000011">
    <property type="protein sequence ID" value="PVZ08776.1"/>
    <property type="molecule type" value="Genomic_DNA"/>
</dbReference>
<accession>A0A2U1F9D5</accession>
<dbReference type="Proteomes" id="UP000245462">
    <property type="component" value="Unassembled WGS sequence"/>
</dbReference>
<evidence type="ECO:0008006" key="3">
    <source>
        <dbReference type="Google" id="ProtNLM"/>
    </source>
</evidence>
<sequence length="667" mass="74757">MKTAILFFVLLLLFLPVRGQSVVPAWEEYIGAQVESNGMSEEEGAELRERWTALSADPLDLNSLTAADLEEFPFLNEYQIHHFFLYRHAHPDGFESIWVLKEINGWDPYVCSLLWPMVTVRQKPVPLAASLRSALSQARHEVSAVADAVLQRQDGYRPDARHPYRGAPWGGGLRWSYATAHRFSLGLTAAKDRGEPAFNSFNKGFDSYSAHLFVEGRGALRAVALGDYRVGMGYGLLINQSAFMGMAYADPRGGAKLRRAFTYAEDNFLRGAAASLNEGRWSLTAFFSRKGVDATVTDDGAIRSFYQTGLHRTDAELARRHAAVTTTSGASAGYRGERLRLGLNILHVHWGGRRLLRATGTKGIASLTDLERISHLSADYSYLFGGGEAEAFGELARASNGAVGLIQGVRYSHRLAGNYMLVGRYLQEDYWSHYTGAYAHYSRPGNEWGLMGKAQWTLRGRWMLRAFADYYGSFVPRYNRRENTEAVSWTVEGEKATAPFSWSCRLRGLADRDYRRCMALRLRGRYAFDNGWGLTASAQIARNQSYDSSADAWQVATGGKSLALRADYRGAKLLRVWSVDAAAFDTDAFADRLYEAVYNPRYAYASAYFYGRGVRLGVFVRLAPIVHIEVESRLHHLLRRDAETIGTDGELIRGQARTQLFVTVRYR</sequence>
<reference evidence="1 2" key="1">
    <citation type="submission" date="2018-04" db="EMBL/GenBank/DDBJ databases">
        <title>Genomic Encyclopedia of Type Strains, Phase IV (KMG-IV): sequencing the most valuable type-strain genomes for metagenomic binning, comparative biology and taxonomic classification.</title>
        <authorList>
            <person name="Goeker M."/>
        </authorList>
    </citation>
    <scope>NUCLEOTIDE SEQUENCE [LARGE SCALE GENOMIC DNA]</scope>
    <source>
        <strain evidence="1 2">DSM 28520</strain>
    </source>
</reference>
<name>A0A2U1F9D5_9PORP</name>
<proteinExistence type="predicted"/>